<feature type="transmembrane region" description="Helical" evidence="2">
    <location>
        <begin position="7"/>
        <end position="27"/>
    </location>
</feature>
<dbReference type="GO" id="GO:0042910">
    <property type="term" value="F:xenobiotic transmembrane transporter activity"/>
    <property type="evidence" value="ECO:0007669"/>
    <property type="project" value="InterPro"/>
</dbReference>
<feature type="transmembrane region" description="Helical" evidence="2">
    <location>
        <begin position="47"/>
        <end position="71"/>
    </location>
</feature>
<feature type="transmembrane region" description="Helical" evidence="2">
    <location>
        <begin position="106"/>
        <end position="128"/>
    </location>
</feature>
<organism evidence="3">
    <name type="scientific">bioreactor metagenome</name>
    <dbReference type="NCBI Taxonomy" id="1076179"/>
    <lineage>
        <taxon>unclassified sequences</taxon>
        <taxon>metagenomes</taxon>
        <taxon>ecological metagenomes</taxon>
    </lineage>
</organism>
<dbReference type="InterPro" id="IPR050222">
    <property type="entry name" value="MATE_MdtK"/>
</dbReference>
<dbReference type="PANTHER" id="PTHR43298:SF2">
    <property type="entry name" value="FMN_FAD EXPORTER YEEO-RELATED"/>
    <property type="match status" value="1"/>
</dbReference>
<reference evidence="3" key="1">
    <citation type="submission" date="2019-08" db="EMBL/GenBank/DDBJ databases">
        <authorList>
            <person name="Kucharzyk K."/>
            <person name="Murdoch R.W."/>
            <person name="Higgins S."/>
            <person name="Loffler F."/>
        </authorList>
    </citation>
    <scope>NUCLEOTIDE SEQUENCE</scope>
</reference>
<dbReference type="PANTHER" id="PTHR43298">
    <property type="entry name" value="MULTIDRUG RESISTANCE PROTEIN NORM-RELATED"/>
    <property type="match status" value="1"/>
</dbReference>
<dbReference type="Pfam" id="PF01554">
    <property type="entry name" value="MatE"/>
    <property type="match status" value="1"/>
</dbReference>
<accession>A0A645FGY8</accession>
<evidence type="ECO:0000256" key="1">
    <source>
        <dbReference type="ARBA" id="ARBA00022448"/>
    </source>
</evidence>
<keyword evidence="1" id="KW-0813">Transport</keyword>
<dbReference type="InterPro" id="IPR002528">
    <property type="entry name" value="MATE_fam"/>
</dbReference>
<dbReference type="AlphaFoldDB" id="A0A645FGY8"/>
<comment type="caution">
    <text evidence="3">The sequence shown here is derived from an EMBL/GenBank/DDBJ whole genome shotgun (WGS) entry which is preliminary data.</text>
</comment>
<gene>
    <name evidence="3" type="ORF">SDC9_160998</name>
</gene>
<keyword evidence="2" id="KW-0472">Membrane</keyword>
<evidence type="ECO:0000256" key="2">
    <source>
        <dbReference type="SAM" id="Phobius"/>
    </source>
</evidence>
<evidence type="ECO:0008006" key="4">
    <source>
        <dbReference type="Google" id="ProtNLM"/>
    </source>
</evidence>
<keyword evidence="2" id="KW-1133">Transmembrane helix</keyword>
<name>A0A645FGY8_9ZZZZ</name>
<feature type="transmembrane region" description="Helical" evidence="2">
    <location>
        <begin position="78"/>
        <end position="100"/>
    </location>
</feature>
<sequence>MAKTIKTGTLFALLFMMGGLAVLHLFPLQLLQMFKIPPHMAEIGTKALRRTSLCFPFAGVGIILSAFFQAVGKGKISLIISILRQIALVLPLAYAASLYWGVHAIWFAFPIAEIISMVLYWVLAVHFFKRISRELSGCMHI</sequence>
<keyword evidence="2" id="KW-0812">Transmembrane</keyword>
<dbReference type="GO" id="GO:0005886">
    <property type="term" value="C:plasma membrane"/>
    <property type="evidence" value="ECO:0007669"/>
    <property type="project" value="TreeGrafter"/>
</dbReference>
<dbReference type="EMBL" id="VSSQ01060199">
    <property type="protein sequence ID" value="MPN13675.1"/>
    <property type="molecule type" value="Genomic_DNA"/>
</dbReference>
<protein>
    <recommendedName>
        <fullName evidence="4">Multidrug export protein MepA</fullName>
    </recommendedName>
</protein>
<proteinExistence type="predicted"/>
<evidence type="ECO:0000313" key="3">
    <source>
        <dbReference type="EMBL" id="MPN13675.1"/>
    </source>
</evidence>
<dbReference type="GO" id="GO:0015297">
    <property type="term" value="F:antiporter activity"/>
    <property type="evidence" value="ECO:0007669"/>
    <property type="project" value="InterPro"/>
</dbReference>